<dbReference type="PRINTS" id="PR00419">
    <property type="entry name" value="ADXRDTASE"/>
</dbReference>
<feature type="domain" description="Amine oxidase" evidence="1">
    <location>
        <begin position="15"/>
        <end position="432"/>
    </location>
</feature>
<organism evidence="2 3">
    <name type="scientific">Anaerolinea thermophila</name>
    <dbReference type="NCBI Taxonomy" id="167964"/>
    <lineage>
        <taxon>Bacteria</taxon>
        <taxon>Bacillati</taxon>
        <taxon>Chloroflexota</taxon>
        <taxon>Anaerolineae</taxon>
        <taxon>Anaerolineales</taxon>
        <taxon>Anaerolineaceae</taxon>
        <taxon>Anaerolinea</taxon>
    </lineage>
</organism>
<evidence type="ECO:0000313" key="2">
    <source>
        <dbReference type="EMBL" id="KUK46004.1"/>
    </source>
</evidence>
<dbReference type="InterPro" id="IPR002937">
    <property type="entry name" value="Amino_oxidase"/>
</dbReference>
<comment type="caution">
    <text evidence="2">The sequence shown here is derived from an EMBL/GenBank/DDBJ whole genome shotgun (WGS) entry which is preliminary data.</text>
</comment>
<dbReference type="PANTHER" id="PTHR42923:SF46">
    <property type="entry name" value="AMINE OXIDASE"/>
    <property type="match status" value="1"/>
</dbReference>
<protein>
    <submittedName>
        <fullName evidence="2">Putative oxidoreductase</fullName>
    </submittedName>
</protein>
<sequence length="439" mass="49923">MNNEKQSIAVVGAGIGGLSAAYDLAKAGNKVVIFEASDHVGGLAAGFKEPHWDWTVERFYHHWFQSDEHMLGLIDELGWSDKVIFPKPTTVMYYRGKFYPFDSITAALLYPGLGWGINKIRFGLIGLYLRLTNNWQALEKTTVDAWMRKWAGDKVYESMWEPMMIGKFGEGYAKVVNMAWFWARLHARTTRLGTFEGGFQIFANKFAERLEQMGVEIRLETHVTEIKAVDNNGISITTMEGHTEHFSQGLVTTSPGLLAHLAPGLPKTYLDGLLSLNSMGAVVMVVSLKHQLSREGYYWYNIPKAAGFPFLSLVEHTNFVKPEYFGGDHILYIGDYLPQDHAYFDLSKSELEEKILPHLKKFNPDFSPDWVKKTWLFRTKYAQPVPLVNHSQNIPAIRTPIEGLYFASMSQVYPWDRGTNFAVEIGRRAANMMIQENND</sequence>
<gene>
    <name evidence="2" type="ORF">XD73_1123</name>
</gene>
<dbReference type="GO" id="GO:0016491">
    <property type="term" value="F:oxidoreductase activity"/>
    <property type="evidence" value="ECO:0007669"/>
    <property type="project" value="InterPro"/>
</dbReference>
<dbReference type="InterPro" id="IPR036188">
    <property type="entry name" value="FAD/NAD-bd_sf"/>
</dbReference>
<dbReference type="AlphaFoldDB" id="A0A101FX69"/>
<dbReference type="EMBL" id="LGFU01000093">
    <property type="protein sequence ID" value="KUK46004.1"/>
    <property type="molecule type" value="Genomic_DNA"/>
</dbReference>
<dbReference type="PANTHER" id="PTHR42923">
    <property type="entry name" value="PROTOPORPHYRINOGEN OXIDASE"/>
    <property type="match status" value="1"/>
</dbReference>
<name>A0A101FX69_9CHLR</name>
<reference evidence="2 3" key="1">
    <citation type="journal article" date="2015" name="MBio">
        <title>Genome-Resolved Metagenomic Analysis Reveals Roles for Candidate Phyla and Other Microbial Community Members in Biogeochemical Transformations in Oil Reservoirs.</title>
        <authorList>
            <person name="Hu P."/>
            <person name="Tom L."/>
            <person name="Singh A."/>
            <person name="Thomas B.C."/>
            <person name="Baker B.J."/>
            <person name="Piceno Y.M."/>
            <person name="Andersen G.L."/>
            <person name="Banfield J.F."/>
        </authorList>
    </citation>
    <scope>NUCLEOTIDE SEQUENCE [LARGE SCALE GENOMIC DNA]</scope>
    <source>
        <strain evidence="2">46_16</strain>
    </source>
</reference>
<dbReference type="SUPFAM" id="SSF51905">
    <property type="entry name" value="FAD/NAD(P)-binding domain"/>
    <property type="match status" value="1"/>
</dbReference>
<evidence type="ECO:0000313" key="3">
    <source>
        <dbReference type="Proteomes" id="UP000064249"/>
    </source>
</evidence>
<dbReference type="Proteomes" id="UP000064249">
    <property type="component" value="Unassembled WGS sequence"/>
</dbReference>
<proteinExistence type="predicted"/>
<dbReference type="Pfam" id="PF01593">
    <property type="entry name" value="Amino_oxidase"/>
    <property type="match status" value="1"/>
</dbReference>
<dbReference type="Gene3D" id="3.50.50.60">
    <property type="entry name" value="FAD/NAD(P)-binding domain"/>
    <property type="match status" value="1"/>
</dbReference>
<accession>A0A101FX69</accession>
<evidence type="ECO:0000259" key="1">
    <source>
        <dbReference type="Pfam" id="PF01593"/>
    </source>
</evidence>
<dbReference type="InterPro" id="IPR050464">
    <property type="entry name" value="Zeta_carotene_desat/Oxidored"/>
</dbReference>
<dbReference type="NCBIfam" id="NF005560">
    <property type="entry name" value="PRK07233.1"/>
    <property type="match status" value="1"/>
</dbReference>